<keyword evidence="2" id="KW-0677">Repeat</keyword>
<dbReference type="Pfam" id="PF00581">
    <property type="entry name" value="Rhodanese"/>
    <property type="match status" value="1"/>
</dbReference>
<evidence type="ECO:0000256" key="1">
    <source>
        <dbReference type="ARBA" id="ARBA00022679"/>
    </source>
</evidence>
<reference evidence="5" key="1">
    <citation type="submission" date="2020-01" db="EMBL/GenBank/DDBJ databases">
        <title>Insect and environment-associated Actinomycetes.</title>
        <authorList>
            <person name="Currrie C."/>
            <person name="Chevrette M."/>
            <person name="Carlson C."/>
            <person name="Stubbendieck R."/>
            <person name="Wendt-Pienkowski E."/>
        </authorList>
    </citation>
    <scope>NUCLEOTIDE SEQUENCE</scope>
    <source>
        <strain evidence="5">SID7958</strain>
    </source>
</reference>
<dbReference type="AlphaFoldDB" id="A0A6G3U0C3"/>
<feature type="non-terminal residue" evidence="5">
    <location>
        <position position="1"/>
    </location>
</feature>
<proteinExistence type="predicted"/>
<evidence type="ECO:0000256" key="2">
    <source>
        <dbReference type="ARBA" id="ARBA00022737"/>
    </source>
</evidence>
<dbReference type="Gene3D" id="3.40.250.10">
    <property type="entry name" value="Rhodanese-like domain"/>
    <property type="match status" value="1"/>
</dbReference>
<dbReference type="EMBL" id="JAAGMU010000433">
    <property type="protein sequence ID" value="NEC79203.1"/>
    <property type="molecule type" value="Genomic_DNA"/>
</dbReference>
<name>A0A6G3U0C3_9ACTN</name>
<dbReference type="CDD" id="cd01449">
    <property type="entry name" value="TST_Repeat_2"/>
    <property type="match status" value="1"/>
</dbReference>
<evidence type="ECO:0000256" key="3">
    <source>
        <dbReference type="SAM" id="MobiDB-lite"/>
    </source>
</evidence>
<evidence type="ECO:0000259" key="4">
    <source>
        <dbReference type="PROSITE" id="PS50206"/>
    </source>
</evidence>
<protein>
    <submittedName>
        <fullName evidence="5">Sulfurtransferase</fullName>
    </submittedName>
</protein>
<dbReference type="SMART" id="SM00450">
    <property type="entry name" value="RHOD"/>
    <property type="match status" value="1"/>
</dbReference>
<comment type="caution">
    <text evidence="5">The sequence shown here is derived from an EMBL/GenBank/DDBJ whole genome shotgun (WGS) entry which is preliminary data.</text>
</comment>
<accession>A0A6G3U0C3</accession>
<dbReference type="PROSITE" id="PS50206">
    <property type="entry name" value="RHODANESE_3"/>
    <property type="match status" value="1"/>
</dbReference>
<sequence>FEPVPAAAGVLDADGAAELARAGVLLDARAGERYRGEVEPVDPVAGHIPGAVSAPTTQNVGPDGRFLPAGELGARFKELGVTAEVPVGVYCGSGVSGAHEVLALAVAGIPAALYVGSWSEWSSDSRRPVAVGPDPQ</sequence>
<dbReference type="SUPFAM" id="SSF52821">
    <property type="entry name" value="Rhodanese/Cell cycle control phosphatase"/>
    <property type="match status" value="1"/>
</dbReference>
<organism evidence="5">
    <name type="scientific">Streptomyces sp. SID7958</name>
    <dbReference type="NCBI Taxonomy" id="2706093"/>
    <lineage>
        <taxon>Bacteria</taxon>
        <taxon>Bacillati</taxon>
        <taxon>Actinomycetota</taxon>
        <taxon>Actinomycetes</taxon>
        <taxon>Kitasatosporales</taxon>
        <taxon>Streptomycetaceae</taxon>
        <taxon>Streptomyces</taxon>
    </lineage>
</organism>
<keyword evidence="1 5" id="KW-0808">Transferase</keyword>
<gene>
    <name evidence="5" type="ORF">G3I38_08070</name>
</gene>
<dbReference type="RefSeq" id="WP_275404018.1">
    <property type="nucleotide sequence ID" value="NZ_JAAGMU010000433.1"/>
</dbReference>
<dbReference type="PANTHER" id="PTHR11364">
    <property type="entry name" value="THIOSULFATE SULFERTANSFERASE"/>
    <property type="match status" value="1"/>
</dbReference>
<dbReference type="GO" id="GO:0004792">
    <property type="term" value="F:thiosulfate-cyanide sulfurtransferase activity"/>
    <property type="evidence" value="ECO:0007669"/>
    <property type="project" value="TreeGrafter"/>
</dbReference>
<feature type="domain" description="Rhodanese" evidence="4">
    <location>
        <begin position="19"/>
        <end position="130"/>
    </location>
</feature>
<feature type="region of interest" description="Disordered" evidence="3">
    <location>
        <begin position="40"/>
        <end position="63"/>
    </location>
</feature>
<dbReference type="InterPro" id="IPR001763">
    <property type="entry name" value="Rhodanese-like_dom"/>
</dbReference>
<dbReference type="InterPro" id="IPR036873">
    <property type="entry name" value="Rhodanese-like_dom_sf"/>
</dbReference>
<dbReference type="InterPro" id="IPR045078">
    <property type="entry name" value="TST/MPST-like"/>
</dbReference>
<dbReference type="PANTHER" id="PTHR11364:SF27">
    <property type="entry name" value="SULFURTRANSFERASE"/>
    <property type="match status" value="1"/>
</dbReference>
<evidence type="ECO:0000313" key="5">
    <source>
        <dbReference type="EMBL" id="NEC79203.1"/>
    </source>
</evidence>